<dbReference type="Pfam" id="PF03717">
    <property type="entry name" value="PBP_dimer"/>
    <property type="match status" value="1"/>
</dbReference>
<evidence type="ECO:0000256" key="4">
    <source>
        <dbReference type="SAM" id="Phobius"/>
    </source>
</evidence>
<comment type="subcellular location">
    <subcellularLocation>
        <location evidence="1">Membrane</location>
    </subcellularLocation>
</comment>
<comment type="caution">
    <text evidence="6">The sequence shown here is derived from an EMBL/GenBank/DDBJ whole genome shotgun (WGS) entry which is preliminary data.</text>
</comment>
<keyword evidence="3 4" id="KW-0472">Membrane</keyword>
<proteinExistence type="predicted"/>
<dbReference type="SUPFAM" id="SSF56519">
    <property type="entry name" value="Penicillin binding protein dimerisation domain"/>
    <property type="match status" value="1"/>
</dbReference>
<feature type="domain" description="PASTA" evidence="5">
    <location>
        <begin position="650"/>
        <end position="708"/>
    </location>
</feature>
<name>A0A4U0GPD8_9SPHI</name>
<dbReference type="PANTHER" id="PTHR30627:SF1">
    <property type="entry name" value="PEPTIDOGLYCAN D,D-TRANSPEPTIDASE FTSI"/>
    <property type="match status" value="1"/>
</dbReference>
<organism evidence="6 7">
    <name type="scientific">Sphingobacterium alkalisoli</name>
    <dbReference type="NCBI Taxonomy" id="1874115"/>
    <lineage>
        <taxon>Bacteria</taxon>
        <taxon>Pseudomonadati</taxon>
        <taxon>Bacteroidota</taxon>
        <taxon>Sphingobacteriia</taxon>
        <taxon>Sphingobacteriales</taxon>
        <taxon>Sphingobacteriaceae</taxon>
        <taxon>Sphingobacterium</taxon>
    </lineage>
</organism>
<dbReference type="Proteomes" id="UP000309872">
    <property type="component" value="Unassembled WGS sequence"/>
</dbReference>
<dbReference type="GO" id="GO:0005886">
    <property type="term" value="C:plasma membrane"/>
    <property type="evidence" value="ECO:0007669"/>
    <property type="project" value="TreeGrafter"/>
</dbReference>
<dbReference type="CDD" id="cd06575">
    <property type="entry name" value="PASTA_Pbp2x-like_2"/>
    <property type="match status" value="1"/>
</dbReference>
<dbReference type="Pfam" id="PF03793">
    <property type="entry name" value="PASTA"/>
    <property type="match status" value="1"/>
</dbReference>
<dbReference type="SMART" id="SM00740">
    <property type="entry name" value="PASTA"/>
    <property type="match status" value="1"/>
</dbReference>
<dbReference type="PROSITE" id="PS51178">
    <property type="entry name" value="PASTA"/>
    <property type="match status" value="1"/>
</dbReference>
<keyword evidence="2" id="KW-0378">Hydrolase</keyword>
<dbReference type="GO" id="GO:0004180">
    <property type="term" value="F:carboxypeptidase activity"/>
    <property type="evidence" value="ECO:0007669"/>
    <property type="project" value="UniProtKB-KW"/>
</dbReference>
<keyword evidence="7" id="KW-1185">Reference proteome</keyword>
<evidence type="ECO:0000256" key="3">
    <source>
        <dbReference type="ARBA" id="ARBA00023136"/>
    </source>
</evidence>
<evidence type="ECO:0000313" key="6">
    <source>
        <dbReference type="EMBL" id="TJY60765.1"/>
    </source>
</evidence>
<dbReference type="AlphaFoldDB" id="A0A4U0GPD8"/>
<dbReference type="InterPro" id="IPR005311">
    <property type="entry name" value="PBP_dimer"/>
</dbReference>
<dbReference type="OrthoDB" id="9804124at2"/>
<sequence length="708" mass="77361">MNIRKSILVRVYLAFGLMVFGALAVFAKLVHLQYVDGGEWRAIADSLTIQERVVEAARGNIYSNDGSLLATSVPEYEIRFDAMAISVERNDVFNSKVDSLASKLAGFFKDKSVRQYLGILKNARAKKQRYVLIKRNVSHQELKQLKKFPLLKTFREGKSRFSSGLVAVRQNKRILPFTNLAARTIGYKNAKGIDTVLVGLEGAYGNYIDGKSGAQMMQRIAGGVWVPLNREIEVAPVDGSDIIATIDVNMQDMAQRALEKQLKISNADNGCVVLMEVATGEIRAIANFTRDTDGEYREKFNYAIAHGADPGSTFKLASYLAALDDGLIDTNTIVDVGNGTYKVPSHTIRDSHAPKKSKMTAKEAFEESSNVGITKLINLHYGSNPAKFTAKLHKWGLNQPLGLQIPGEGIPIVKTPENRSWSKLSLVQMAYGYELKLTPLQTLVLYNAVANDGKMLAPLFVKEIRHLGNTVQKFNARVINKQIANEEAIRKIQEMLEGVMIEGTGKKLTSPLYTSAGKTGTAQMADGAKGYGARRYQSSFAGYFPADKPKYSMIVVIRNPRNGYYGGTVAGPVFKELADMVFANDLSLHGTFATREVNVAGAKTPLTLKGSKVASVKVYEALGIKSLNWDIIAQNAVDTSSRGVPFSEVLIQEGVVPNVVGMGLADALYTMENAGFKAQIHGKGKVVNQSLVPGEKLKFGTNVAIQLN</sequence>
<dbReference type="InterPro" id="IPR012338">
    <property type="entry name" value="Beta-lactam/transpept-like"/>
</dbReference>
<evidence type="ECO:0000256" key="2">
    <source>
        <dbReference type="ARBA" id="ARBA00022645"/>
    </source>
</evidence>
<dbReference type="EMBL" id="SUKA01000011">
    <property type="protein sequence ID" value="TJY60765.1"/>
    <property type="molecule type" value="Genomic_DNA"/>
</dbReference>
<evidence type="ECO:0000313" key="7">
    <source>
        <dbReference type="Proteomes" id="UP000309872"/>
    </source>
</evidence>
<keyword evidence="4" id="KW-0812">Transmembrane</keyword>
<dbReference type="RefSeq" id="WP_136823084.1">
    <property type="nucleotide sequence ID" value="NZ_BMJX01000011.1"/>
</dbReference>
<dbReference type="Gene3D" id="3.90.1310.10">
    <property type="entry name" value="Penicillin-binding protein 2a (Domain 2)"/>
    <property type="match status" value="1"/>
</dbReference>
<feature type="transmembrane region" description="Helical" evidence="4">
    <location>
        <begin position="7"/>
        <end position="27"/>
    </location>
</feature>
<dbReference type="SUPFAM" id="SSF54184">
    <property type="entry name" value="Penicillin-binding protein 2x (pbp-2x), c-terminal domain"/>
    <property type="match status" value="1"/>
</dbReference>
<reference evidence="6 7" key="1">
    <citation type="submission" date="2019-04" db="EMBL/GenBank/DDBJ databases">
        <title>Sphingobacterium olei sp. nov., isolated from oil-contaminated soil.</title>
        <authorList>
            <person name="Liu B."/>
        </authorList>
    </citation>
    <scope>NUCLEOTIDE SEQUENCE [LARGE SCALE GENOMIC DNA]</scope>
    <source>
        <strain evidence="6 7">Y3L14</strain>
    </source>
</reference>
<dbReference type="InterPro" id="IPR036138">
    <property type="entry name" value="PBP_dimer_sf"/>
</dbReference>
<evidence type="ECO:0000256" key="1">
    <source>
        <dbReference type="ARBA" id="ARBA00004370"/>
    </source>
</evidence>
<dbReference type="Gene3D" id="3.40.710.10">
    <property type="entry name" value="DD-peptidase/beta-lactamase superfamily"/>
    <property type="match status" value="1"/>
</dbReference>
<dbReference type="InterPro" id="IPR050515">
    <property type="entry name" value="Beta-lactam/transpept"/>
</dbReference>
<keyword evidence="2" id="KW-0645">Protease</keyword>
<keyword evidence="4" id="KW-1133">Transmembrane helix</keyword>
<dbReference type="GO" id="GO:0071555">
    <property type="term" value="P:cell wall organization"/>
    <property type="evidence" value="ECO:0007669"/>
    <property type="project" value="TreeGrafter"/>
</dbReference>
<dbReference type="InterPro" id="IPR005543">
    <property type="entry name" value="PASTA_dom"/>
</dbReference>
<dbReference type="PANTHER" id="PTHR30627">
    <property type="entry name" value="PEPTIDOGLYCAN D,D-TRANSPEPTIDASE"/>
    <property type="match status" value="1"/>
</dbReference>
<dbReference type="Gene3D" id="3.30.450.330">
    <property type="match status" value="1"/>
</dbReference>
<protein>
    <submittedName>
        <fullName evidence="6">PASTA domain-containing protein</fullName>
    </submittedName>
</protein>
<evidence type="ECO:0000259" key="5">
    <source>
        <dbReference type="PROSITE" id="PS51178"/>
    </source>
</evidence>
<dbReference type="SUPFAM" id="SSF56601">
    <property type="entry name" value="beta-lactamase/transpeptidase-like"/>
    <property type="match status" value="1"/>
</dbReference>
<gene>
    <name evidence="6" type="ORF">FAZ19_22775</name>
</gene>
<dbReference type="GO" id="GO:0008658">
    <property type="term" value="F:penicillin binding"/>
    <property type="evidence" value="ECO:0007669"/>
    <property type="project" value="InterPro"/>
</dbReference>
<dbReference type="InterPro" id="IPR001460">
    <property type="entry name" value="PCN-bd_Tpept"/>
</dbReference>
<keyword evidence="2" id="KW-0121">Carboxypeptidase</keyword>
<dbReference type="Pfam" id="PF00905">
    <property type="entry name" value="Transpeptidase"/>
    <property type="match status" value="1"/>
</dbReference>
<dbReference type="Gene3D" id="3.30.10.20">
    <property type="match status" value="1"/>
</dbReference>
<accession>A0A4U0GPD8</accession>